<feature type="compositionally biased region" description="Basic and acidic residues" evidence="1">
    <location>
        <begin position="127"/>
        <end position="136"/>
    </location>
</feature>
<feature type="non-terminal residue" evidence="3">
    <location>
        <position position="1"/>
    </location>
</feature>
<name>A0A813K1S3_POLGL</name>
<organism evidence="3 4">
    <name type="scientific">Polarella glacialis</name>
    <name type="common">Dinoflagellate</name>
    <dbReference type="NCBI Taxonomy" id="89957"/>
    <lineage>
        <taxon>Eukaryota</taxon>
        <taxon>Sar</taxon>
        <taxon>Alveolata</taxon>
        <taxon>Dinophyceae</taxon>
        <taxon>Suessiales</taxon>
        <taxon>Suessiaceae</taxon>
        <taxon>Polarella</taxon>
    </lineage>
</organism>
<proteinExistence type="predicted"/>
<dbReference type="AlphaFoldDB" id="A0A813K1S3"/>
<dbReference type="GO" id="GO:0004672">
    <property type="term" value="F:protein kinase activity"/>
    <property type="evidence" value="ECO:0007669"/>
    <property type="project" value="InterPro"/>
</dbReference>
<reference evidence="3" key="1">
    <citation type="submission" date="2021-02" db="EMBL/GenBank/DDBJ databases">
        <authorList>
            <person name="Dougan E. K."/>
            <person name="Rhodes N."/>
            <person name="Thang M."/>
            <person name="Chan C."/>
        </authorList>
    </citation>
    <scope>NUCLEOTIDE SEQUENCE</scope>
</reference>
<dbReference type="PROSITE" id="PS50011">
    <property type="entry name" value="PROTEIN_KINASE_DOM"/>
    <property type="match status" value="1"/>
</dbReference>
<dbReference type="EMBL" id="CAJNNW010027471">
    <property type="protein sequence ID" value="CAE8691595.1"/>
    <property type="molecule type" value="Genomic_DNA"/>
</dbReference>
<dbReference type="InterPro" id="IPR000719">
    <property type="entry name" value="Prot_kinase_dom"/>
</dbReference>
<dbReference type="Gene3D" id="1.10.510.10">
    <property type="entry name" value="Transferase(Phosphotransferase) domain 1"/>
    <property type="match status" value="1"/>
</dbReference>
<comment type="caution">
    <text evidence="3">The sequence shown here is derived from an EMBL/GenBank/DDBJ whole genome shotgun (WGS) entry which is preliminary data.</text>
</comment>
<evidence type="ECO:0000259" key="2">
    <source>
        <dbReference type="PROSITE" id="PS50011"/>
    </source>
</evidence>
<feature type="domain" description="Protein kinase" evidence="2">
    <location>
        <begin position="1"/>
        <end position="80"/>
    </location>
</feature>
<evidence type="ECO:0000313" key="3">
    <source>
        <dbReference type="EMBL" id="CAE8691595.1"/>
    </source>
</evidence>
<feature type="region of interest" description="Disordered" evidence="1">
    <location>
        <begin position="125"/>
        <end position="145"/>
    </location>
</feature>
<dbReference type="SUPFAM" id="SSF56112">
    <property type="entry name" value="Protein kinase-like (PK-like)"/>
    <property type="match status" value="1"/>
</dbReference>
<evidence type="ECO:0000256" key="1">
    <source>
        <dbReference type="SAM" id="MobiDB-lite"/>
    </source>
</evidence>
<evidence type="ECO:0000313" key="4">
    <source>
        <dbReference type="Proteomes" id="UP000626109"/>
    </source>
</evidence>
<gene>
    <name evidence="3" type="ORF">PGLA2088_LOCUS27487</name>
</gene>
<sequence>AGSSKVDVFAAGVILYLALSGRLPFDNRGDWMRQTTCRKLKLESEIVGSSPAARELLEGLLDKSPQSRHSAADGVRCHWLSERRISLRLSERITSEGGFTAKYRTSGTVRRASISMLQLLAEHKRRQAAERGDSKDKPKRSVSKSVTEAVASIASTGRSAFAGVTRRLPLFRKSSSSVSKADLPFDFNKASVVDKWSRCVTEIEEKQAQQWTMALPSCSPAPND</sequence>
<dbReference type="InterPro" id="IPR011009">
    <property type="entry name" value="Kinase-like_dom_sf"/>
</dbReference>
<dbReference type="Proteomes" id="UP000626109">
    <property type="component" value="Unassembled WGS sequence"/>
</dbReference>
<dbReference type="GO" id="GO:0005524">
    <property type="term" value="F:ATP binding"/>
    <property type="evidence" value="ECO:0007669"/>
    <property type="project" value="InterPro"/>
</dbReference>
<accession>A0A813K1S3</accession>
<protein>
    <recommendedName>
        <fullName evidence="2">Protein kinase domain-containing protein</fullName>
    </recommendedName>
</protein>